<comment type="caution">
    <text evidence="2">The sequence shown here is derived from an EMBL/GenBank/DDBJ whole genome shotgun (WGS) entry which is preliminary data.</text>
</comment>
<dbReference type="SUPFAM" id="SSF51004">
    <property type="entry name" value="C-terminal (heme d1) domain of cytochrome cd1-nitrite reductase"/>
    <property type="match status" value="1"/>
</dbReference>
<dbReference type="InterPro" id="IPR019405">
    <property type="entry name" value="Lactonase_7-beta_prop"/>
</dbReference>
<dbReference type="InterPro" id="IPR050282">
    <property type="entry name" value="Cycloisomerase_2"/>
</dbReference>
<comment type="similarity">
    <text evidence="1">Belongs to the cycloisomerase 2 family.</text>
</comment>
<evidence type="ECO:0000313" key="2">
    <source>
        <dbReference type="EMBL" id="KAJ5328115.1"/>
    </source>
</evidence>
<dbReference type="GO" id="GO:0017057">
    <property type="term" value="F:6-phosphogluconolactonase activity"/>
    <property type="evidence" value="ECO:0007669"/>
    <property type="project" value="TreeGrafter"/>
</dbReference>
<dbReference type="AlphaFoldDB" id="A0A9W9UBC8"/>
<dbReference type="Proteomes" id="UP001147695">
    <property type="component" value="Unassembled WGS sequence"/>
</dbReference>
<evidence type="ECO:0000256" key="1">
    <source>
        <dbReference type="ARBA" id="ARBA00005564"/>
    </source>
</evidence>
<accession>A0A9W9UBC8</accession>
<sequence>MYMYGVERYKDIVGSLYPEEVPEIIVAMKITSLGVATLLVARGAAQALYAASYAGSVYSLSLGRLNGTLGLSTSSQSKECGTSPSWLMLDGTNNILYCLNEAIGASNGSITSFNTHGNGSLDVVNTLTVPAGPVMSAMYSAPGAHGHEFFAVAHYETSTVTTYSVDPTRGHFQLLQTFAYNMSAPGPNASRQDSPHPHGVTVDPTGRFVLVPDLGADLVRIFHINQVTGYLEPIDPYVAAPGSGPRHGTFWTPKGSRGTDQNVYFYLVHELSNLLSGFRVSYSERGIHFSKFFEESSFGNRTAPNGSKVAEIAISPENNHILVSNRLDNTFGPNNDSLAVFSCADASGRFASEPRFLGLYPAYGSSVRGFDISGHLGLVALALEKSQRVAVAQWNKATGRPGKLLAEAQFDGDIPAVAWAL</sequence>
<evidence type="ECO:0000313" key="3">
    <source>
        <dbReference type="Proteomes" id="UP001147695"/>
    </source>
</evidence>
<gene>
    <name evidence="2" type="ORF">N7452_008505</name>
</gene>
<reference evidence="2" key="1">
    <citation type="submission" date="2022-12" db="EMBL/GenBank/DDBJ databases">
        <authorList>
            <person name="Petersen C."/>
        </authorList>
    </citation>
    <scope>NUCLEOTIDE SEQUENCE</scope>
    <source>
        <strain evidence="2">IBT 35673</strain>
    </source>
</reference>
<reference evidence="2" key="2">
    <citation type="journal article" date="2023" name="IMA Fungus">
        <title>Comparative genomic study of the Penicillium genus elucidates a diverse pangenome and 15 lateral gene transfer events.</title>
        <authorList>
            <person name="Petersen C."/>
            <person name="Sorensen T."/>
            <person name="Nielsen M.R."/>
            <person name="Sondergaard T.E."/>
            <person name="Sorensen J.L."/>
            <person name="Fitzpatrick D.A."/>
            <person name="Frisvad J.C."/>
            <person name="Nielsen K.L."/>
        </authorList>
    </citation>
    <scope>NUCLEOTIDE SEQUENCE</scope>
    <source>
        <strain evidence="2">IBT 35673</strain>
    </source>
</reference>
<organism evidence="2 3">
    <name type="scientific">Penicillium brevicompactum</name>
    <dbReference type="NCBI Taxonomy" id="5074"/>
    <lineage>
        <taxon>Eukaryota</taxon>
        <taxon>Fungi</taxon>
        <taxon>Dikarya</taxon>
        <taxon>Ascomycota</taxon>
        <taxon>Pezizomycotina</taxon>
        <taxon>Eurotiomycetes</taxon>
        <taxon>Eurotiomycetidae</taxon>
        <taxon>Eurotiales</taxon>
        <taxon>Aspergillaceae</taxon>
        <taxon>Penicillium</taxon>
    </lineage>
</organism>
<dbReference type="InterPro" id="IPR015943">
    <property type="entry name" value="WD40/YVTN_repeat-like_dom_sf"/>
</dbReference>
<dbReference type="InterPro" id="IPR011048">
    <property type="entry name" value="Haem_d1_sf"/>
</dbReference>
<dbReference type="PANTHER" id="PTHR30344">
    <property type="entry name" value="6-PHOSPHOGLUCONOLACTONASE-RELATED"/>
    <property type="match status" value="1"/>
</dbReference>
<proteinExistence type="inferred from homology"/>
<dbReference type="Gene3D" id="2.130.10.10">
    <property type="entry name" value="YVTN repeat-like/Quinoprotein amine dehydrogenase"/>
    <property type="match status" value="1"/>
</dbReference>
<dbReference type="PANTHER" id="PTHR30344:SF1">
    <property type="entry name" value="6-PHOSPHOGLUCONOLACTONASE"/>
    <property type="match status" value="1"/>
</dbReference>
<name>A0A9W9UBC8_PENBR</name>
<protein>
    <submittedName>
        <fullName evidence="2">Cytochrome cd1-nitrite reductase-like C-terminal heme d1</fullName>
    </submittedName>
</protein>
<dbReference type="Pfam" id="PF10282">
    <property type="entry name" value="Lactonase"/>
    <property type="match status" value="1"/>
</dbReference>
<dbReference type="EMBL" id="JAPZBQ010000005">
    <property type="protein sequence ID" value="KAJ5328115.1"/>
    <property type="molecule type" value="Genomic_DNA"/>
</dbReference>